<dbReference type="EMBL" id="GBRH01183388">
    <property type="protein sequence ID" value="JAE14508.1"/>
    <property type="molecule type" value="Transcribed_RNA"/>
</dbReference>
<reference evidence="1" key="2">
    <citation type="journal article" date="2015" name="Data Brief">
        <title>Shoot transcriptome of the giant reed, Arundo donax.</title>
        <authorList>
            <person name="Barrero R.A."/>
            <person name="Guerrero F.D."/>
            <person name="Moolhuijzen P."/>
            <person name="Goolsby J.A."/>
            <person name="Tidwell J."/>
            <person name="Bellgard S.E."/>
            <person name="Bellgard M.I."/>
        </authorList>
    </citation>
    <scope>NUCLEOTIDE SEQUENCE</scope>
    <source>
        <tissue evidence="1">Shoot tissue taken approximately 20 cm above the soil surface</tissue>
    </source>
</reference>
<accession>A0A0A9G1L7</accession>
<evidence type="ECO:0000313" key="1">
    <source>
        <dbReference type="EMBL" id="JAE14508.1"/>
    </source>
</evidence>
<organism evidence="1">
    <name type="scientific">Arundo donax</name>
    <name type="common">Giant reed</name>
    <name type="synonym">Donax arundinaceus</name>
    <dbReference type="NCBI Taxonomy" id="35708"/>
    <lineage>
        <taxon>Eukaryota</taxon>
        <taxon>Viridiplantae</taxon>
        <taxon>Streptophyta</taxon>
        <taxon>Embryophyta</taxon>
        <taxon>Tracheophyta</taxon>
        <taxon>Spermatophyta</taxon>
        <taxon>Magnoliopsida</taxon>
        <taxon>Liliopsida</taxon>
        <taxon>Poales</taxon>
        <taxon>Poaceae</taxon>
        <taxon>PACMAD clade</taxon>
        <taxon>Arundinoideae</taxon>
        <taxon>Arundineae</taxon>
        <taxon>Arundo</taxon>
    </lineage>
</organism>
<name>A0A0A9G1L7_ARUDO</name>
<proteinExistence type="predicted"/>
<sequence>MELSPNRTILYYNHKGMRCPIHKCEKYTYSPHEMFMI</sequence>
<dbReference type="AlphaFoldDB" id="A0A0A9G1L7"/>
<reference evidence="1" key="1">
    <citation type="submission" date="2014-09" db="EMBL/GenBank/DDBJ databases">
        <authorList>
            <person name="Magalhaes I.L.F."/>
            <person name="Oliveira U."/>
            <person name="Santos F.R."/>
            <person name="Vidigal T.H.D.A."/>
            <person name="Brescovit A.D."/>
            <person name="Santos A.J."/>
        </authorList>
    </citation>
    <scope>NUCLEOTIDE SEQUENCE</scope>
    <source>
        <tissue evidence="1">Shoot tissue taken approximately 20 cm above the soil surface</tissue>
    </source>
</reference>
<protein>
    <submittedName>
        <fullName evidence="1">Uncharacterized protein</fullName>
    </submittedName>
</protein>